<reference evidence="2" key="1">
    <citation type="submission" date="2024-06" db="EMBL/GenBank/DDBJ databases">
        <title>The genome sequences of Kitasatospora sp. strain HUAS MG31.</title>
        <authorList>
            <person name="Mo P."/>
        </authorList>
    </citation>
    <scope>NUCLEOTIDE SEQUENCE</scope>
    <source>
        <strain evidence="2">HUAS MG31</strain>
    </source>
</reference>
<dbReference type="AlphaFoldDB" id="A0AAU8K5M8"/>
<dbReference type="Gene3D" id="3.40.430.10">
    <property type="entry name" value="Dihydrofolate Reductase, subunit A"/>
    <property type="match status" value="1"/>
</dbReference>
<dbReference type="PANTHER" id="PTHR38011">
    <property type="entry name" value="DIHYDROFOLATE REDUCTASE FAMILY PROTEIN (AFU_ORTHOLOGUE AFUA_8G06820)"/>
    <property type="match status" value="1"/>
</dbReference>
<feature type="domain" description="Bacterial bifunctional deaminase-reductase C-terminal" evidence="1">
    <location>
        <begin position="5"/>
        <end position="172"/>
    </location>
</feature>
<accession>A0AAU8K5M8</accession>
<protein>
    <submittedName>
        <fullName evidence="2">Dihydrofolate reductase family protein</fullName>
    </submittedName>
</protein>
<dbReference type="PANTHER" id="PTHR38011:SF11">
    <property type="entry name" value="2,5-DIAMINO-6-RIBOSYLAMINO-4(3H)-PYRIMIDINONE 5'-PHOSPHATE REDUCTASE"/>
    <property type="match status" value="1"/>
</dbReference>
<dbReference type="Pfam" id="PF01872">
    <property type="entry name" value="RibD_C"/>
    <property type="match status" value="1"/>
</dbReference>
<sequence>MGKIVALTYLSLDGVMENPAWTGPYFNSDHAKYAHGQLFASDALLLGRITYEGMAAAWPRMEESEGEFAVRMNTLPKHVVSTTLEKAEWNATVVRGDLTTEITKLRDQYAGDILIYASGDLTNSLIELGLVDELKLWIHPVVVGKGKRLFPEGVPTTAWTLAGTTSFGSGAVVLDLRPAGQETQE</sequence>
<name>A0AAU8K5M8_9ACTN</name>
<dbReference type="RefSeq" id="WP_354644318.1">
    <property type="nucleotide sequence ID" value="NZ_CP159872.1"/>
</dbReference>
<dbReference type="SUPFAM" id="SSF53597">
    <property type="entry name" value="Dihydrofolate reductase-like"/>
    <property type="match status" value="1"/>
</dbReference>
<dbReference type="GO" id="GO:0009231">
    <property type="term" value="P:riboflavin biosynthetic process"/>
    <property type="evidence" value="ECO:0007669"/>
    <property type="project" value="InterPro"/>
</dbReference>
<evidence type="ECO:0000259" key="1">
    <source>
        <dbReference type="Pfam" id="PF01872"/>
    </source>
</evidence>
<dbReference type="GO" id="GO:0008703">
    <property type="term" value="F:5-amino-6-(5-phosphoribosylamino)uracil reductase activity"/>
    <property type="evidence" value="ECO:0007669"/>
    <property type="project" value="InterPro"/>
</dbReference>
<organism evidence="2">
    <name type="scientific">Kitasatospora camelliae</name>
    <dbReference type="NCBI Taxonomy" id="3156397"/>
    <lineage>
        <taxon>Bacteria</taxon>
        <taxon>Bacillati</taxon>
        <taxon>Actinomycetota</taxon>
        <taxon>Actinomycetes</taxon>
        <taxon>Kitasatosporales</taxon>
        <taxon>Streptomycetaceae</taxon>
        <taxon>Kitasatospora</taxon>
    </lineage>
</organism>
<dbReference type="EMBL" id="CP159872">
    <property type="protein sequence ID" value="XCM83382.1"/>
    <property type="molecule type" value="Genomic_DNA"/>
</dbReference>
<dbReference type="InterPro" id="IPR024072">
    <property type="entry name" value="DHFR-like_dom_sf"/>
</dbReference>
<gene>
    <name evidence="2" type="ORF">ABWK59_32885</name>
</gene>
<dbReference type="InterPro" id="IPR050765">
    <property type="entry name" value="Riboflavin_Biosynth_HTPR"/>
</dbReference>
<dbReference type="InterPro" id="IPR002734">
    <property type="entry name" value="RibDG_C"/>
</dbReference>
<evidence type="ECO:0000313" key="2">
    <source>
        <dbReference type="EMBL" id="XCM83382.1"/>
    </source>
</evidence>
<proteinExistence type="predicted"/>
<dbReference type="KEGG" id="kcm:ABWK59_32885"/>